<accession>A0A077DC42</accession>
<sequence>MSKFKLLALAGICSSLSVSAYASTSDAISNALATANAQIATWNSEAEAIRSAMTDTTFNAMVAYQQAVRDSESLGDAMAALQGSTAAGDLAALQAIATAQQTLITTLATEAADVQAELDKYQQITDRQASIIATTLLVQTPLQQALVAQNDKVQTHHSLLEREEILDHLKLQSKGLWVNTFQTHLSNSYTSSRNAVIALGYGHEFNPNVTAGGYITKYYPHLSNKSSGMSTSYKNGYGVGLYGLVDFGNYTAATIIDYKHINRSEDCLCQSYSQNSYGALFDVAYKGFADTYDLTPSVQYQYNRTTGGVTNFNVHQLGLNVSGQFIIRPTTRIKASLGLAGVYGTNPSSLYKLTTVDIRTYAGDLNQYAEEPGNTGFATPYEFTTVTTAGGKKKNEFDSKVSLHVTLEHQLAKQTFVKASVGYNAFLRSKLHGASYGVALNHRF</sequence>
<proteinExistence type="predicted"/>
<dbReference type="AlphaFoldDB" id="A0A077DC42"/>
<reference evidence="2 3" key="1">
    <citation type="journal article" date="2014" name="BMC Genomics">
        <title>A genomic perspective on a new bacterial genus and species from the Alcaligenaceae family, Basilea psittacipulmonis.</title>
        <authorList>
            <person name="Whiteson K.L."/>
            <person name="Hernandez D."/>
            <person name="Lazarevic V."/>
            <person name="Gaia N."/>
            <person name="Farinelli L."/>
            <person name="Francois P."/>
            <person name="Pilo P."/>
            <person name="Frey J."/>
            <person name="Schrenzel J."/>
        </authorList>
    </citation>
    <scope>NUCLEOTIDE SEQUENCE [LARGE SCALE GENOMIC DNA]</scope>
    <source>
        <strain evidence="2 3">DSM 24701</strain>
    </source>
</reference>
<protein>
    <recommendedName>
        <fullName evidence="4">Autotransporter domain-containing protein</fullName>
    </recommendedName>
</protein>
<evidence type="ECO:0000313" key="2">
    <source>
        <dbReference type="EMBL" id="AIL32214.1"/>
    </source>
</evidence>
<keyword evidence="3" id="KW-1185">Reference proteome</keyword>
<gene>
    <name evidence="2" type="ORF">IX83_01805</name>
</gene>
<organism evidence="2 3">
    <name type="scientific">Basilea psittacipulmonis DSM 24701</name>
    <dbReference type="NCBI Taxonomy" id="1072685"/>
    <lineage>
        <taxon>Bacteria</taxon>
        <taxon>Pseudomonadati</taxon>
        <taxon>Pseudomonadota</taxon>
        <taxon>Betaproteobacteria</taxon>
        <taxon>Burkholderiales</taxon>
        <taxon>Alcaligenaceae</taxon>
        <taxon>Basilea</taxon>
    </lineage>
</organism>
<dbReference type="InterPro" id="IPR036709">
    <property type="entry name" value="Autotransporte_beta_dom_sf"/>
</dbReference>
<evidence type="ECO:0000313" key="3">
    <source>
        <dbReference type="Proteomes" id="UP000028945"/>
    </source>
</evidence>
<keyword evidence="1" id="KW-0732">Signal</keyword>
<dbReference type="SUPFAM" id="SSF103515">
    <property type="entry name" value="Autotransporter"/>
    <property type="match status" value="1"/>
</dbReference>
<dbReference type="STRING" id="1072685.IX83_01805"/>
<dbReference type="RefSeq" id="WP_038498479.1">
    <property type="nucleotide sequence ID" value="NZ_AFWK01000046.1"/>
</dbReference>
<dbReference type="Proteomes" id="UP000028945">
    <property type="component" value="Chromosome"/>
</dbReference>
<dbReference type="KEGG" id="bpsi:IX83_01805"/>
<evidence type="ECO:0000256" key="1">
    <source>
        <dbReference type="SAM" id="SignalP"/>
    </source>
</evidence>
<dbReference type="EMBL" id="CP009238">
    <property type="protein sequence ID" value="AIL32214.1"/>
    <property type="molecule type" value="Genomic_DNA"/>
</dbReference>
<feature type="signal peptide" evidence="1">
    <location>
        <begin position="1"/>
        <end position="22"/>
    </location>
</feature>
<feature type="chain" id="PRO_5001717808" description="Autotransporter domain-containing protein" evidence="1">
    <location>
        <begin position="23"/>
        <end position="444"/>
    </location>
</feature>
<name>A0A077DC42_9BURK</name>
<evidence type="ECO:0008006" key="4">
    <source>
        <dbReference type="Google" id="ProtNLM"/>
    </source>
</evidence>
<dbReference type="HOGENOM" id="CLU_616309_0_0_4"/>